<keyword evidence="5" id="KW-0460">Magnesium</keyword>
<evidence type="ECO:0000256" key="2">
    <source>
        <dbReference type="ARBA" id="ARBA00001964"/>
    </source>
</evidence>
<dbReference type="PANTHER" id="PTHR48084">
    <property type="entry name" value="2-OXOGLUTARATE OXIDOREDUCTASE SUBUNIT KORB-RELATED"/>
    <property type="match status" value="1"/>
</dbReference>
<sequence length="285" mass="31279">MPTLADLSTPCSPNWCPGCGDFAIWAALKNAMVRQGWDNTNSVLVAGIGCHGHIINFIKLTSFEGLHGRAIPVATGIKLANHRLNVFVSTGDGDCLAEGGNHFVHACRRNHDLTILIHDNAIYGLTTGQTSPTSPHGFHSKSTPAGNIDEPISPVTLAIASGATFVARGYASDIPKLTELIIQANDHQGLSVVDILQPCVTFNKDYTHEFFQKNTYYLGNNYDRTNREAAFKKSLEWDAQKIALGIFYESNKPSYESQLPQLAEKPLIENPLARIEMNDLFKHFS</sequence>
<evidence type="ECO:0000256" key="7">
    <source>
        <dbReference type="ARBA" id="ARBA00023004"/>
    </source>
</evidence>
<evidence type="ECO:0000256" key="9">
    <source>
        <dbReference type="ARBA" id="ARBA00023052"/>
    </source>
</evidence>
<dbReference type="AlphaFoldDB" id="A0A1F7UXV7"/>
<evidence type="ECO:0000313" key="13">
    <source>
        <dbReference type="Proteomes" id="UP000176846"/>
    </source>
</evidence>
<evidence type="ECO:0008006" key="14">
    <source>
        <dbReference type="Google" id="ProtNLM"/>
    </source>
</evidence>
<dbReference type="SUPFAM" id="SSF52518">
    <property type="entry name" value="Thiamin diphosphate-binding fold (THDP-binding)"/>
    <property type="match status" value="1"/>
</dbReference>
<comment type="cofactor">
    <cofactor evidence="1">
        <name>Mg(2+)</name>
        <dbReference type="ChEBI" id="CHEBI:18420"/>
    </cofactor>
</comment>
<dbReference type="InterPro" id="IPR032686">
    <property type="entry name" value="PFO_beta_C"/>
</dbReference>
<evidence type="ECO:0000256" key="6">
    <source>
        <dbReference type="ARBA" id="ARBA00023002"/>
    </source>
</evidence>
<dbReference type="PANTHER" id="PTHR48084:SF4">
    <property type="entry name" value="2-OXOGLUTARATE OXIDOREDUCTASE SUBUNIT KORB"/>
    <property type="match status" value="1"/>
</dbReference>
<name>A0A1F7UXV7_9BACT</name>
<keyword evidence="4" id="KW-0479">Metal-binding</keyword>
<dbReference type="InterPro" id="IPR051457">
    <property type="entry name" value="2-oxoacid:Fd_oxidoreductase"/>
</dbReference>
<evidence type="ECO:0000259" key="10">
    <source>
        <dbReference type="Pfam" id="PF02775"/>
    </source>
</evidence>
<keyword evidence="9" id="KW-0786">Thiamine pyrophosphate</keyword>
<evidence type="ECO:0000259" key="11">
    <source>
        <dbReference type="Pfam" id="PF12367"/>
    </source>
</evidence>
<dbReference type="GO" id="GO:0051536">
    <property type="term" value="F:iron-sulfur cluster binding"/>
    <property type="evidence" value="ECO:0007669"/>
    <property type="project" value="UniProtKB-KW"/>
</dbReference>
<comment type="cofactor">
    <cofactor evidence="3">
        <name>[4Fe-4S] cluster</name>
        <dbReference type="ChEBI" id="CHEBI:49883"/>
    </cofactor>
</comment>
<keyword evidence="7" id="KW-0408">Iron</keyword>
<dbReference type="Proteomes" id="UP000176846">
    <property type="component" value="Unassembled WGS sequence"/>
</dbReference>
<keyword evidence="6" id="KW-0560">Oxidoreductase</keyword>
<dbReference type="Pfam" id="PF12367">
    <property type="entry name" value="PFO_beta_C"/>
    <property type="match status" value="1"/>
</dbReference>
<dbReference type="Pfam" id="PF02775">
    <property type="entry name" value="TPP_enzyme_C"/>
    <property type="match status" value="1"/>
</dbReference>
<dbReference type="InterPro" id="IPR011896">
    <property type="entry name" value="OFOB"/>
</dbReference>
<dbReference type="EMBL" id="MGEK01000003">
    <property type="protein sequence ID" value="OGL83056.1"/>
    <property type="molecule type" value="Genomic_DNA"/>
</dbReference>
<evidence type="ECO:0000256" key="3">
    <source>
        <dbReference type="ARBA" id="ARBA00001966"/>
    </source>
</evidence>
<keyword evidence="8" id="KW-0411">Iron-sulfur</keyword>
<gene>
    <name evidence="12" type="ORF">A2936_05050</name>
</gene>
<dbReference type="CDD" id="cd03375">
    <property type="entry name" value="TPP_OGFOR"/>
    <property type="match status" value="1"/>
</dbReference>
<dbReference type="InterPro" id="IPR011766">
    <property type="entry name" value="TPP_enzyme_TPP-bd"/>
</dbReference>
<reference evidence="12 13" key="1">
    <citation type="journal article" date="2016" name="Nat. Commun.">
        <title>Thousands of microbial genomes shed light on interconnected biogeochemical processes in an aquifer system.</title>
        <authorList>
            <person name="Anantharaman K."/>
            <person name="Brown C.T."/>
            <person name="Hug L.A."/>
            <person name="Sharon I."/>
            <person name="Castelle C.J."/>
            <person name="Probst A.J."/>
            <person name="Thomas B.C."/>
            <person name="Singh A."/>
            <person name="Wilkins M.J."/>
            <person name="Karaoz U."/>
            <person name="Brodie E.L."/>
            <person name="Williams K.H."/>
            <person name="Hubbard S.S."/>
            <person name="Banfield J.F."/>
        </authorList>
    </citation>
    <scope>NUCLEOTIDE SEQUENCE [LARGE SCALE GENOMIC DNA]</scope>
</reference>
<dbReference type="GO" id="GO:0046872">
    <property type="term" value="F:metal ion binding"/>
    <property type="evidence" value="ECO:0007669"/>
    <property type="project" value="UniProtKB-KW"/>
</dbReference>
<dbReference type="GO" id="GO:0016625">
    <property type="term" value="F:oxidoreductase activity, acting on the aldehyde or oxo group of donors, iron-sulfur protein as acceptor"/>
    <property type="evidence" value="ECO:0007669"/>
    <property type="project" value="UniProtKB-ARBA"/>
</dbReference>
<comment type="caution">
    <text evidence="12">The sequence shown here is derived from an EMBL/GenBank/DDBJ whole genome shotgun (WGS) entry which is preliminary data.</text>
</comment>
<dbReference type="GO" id="GO:0030976">
    <property type="term" value="F:thiamine pyrophosphate binding"/>
    <property type="evidence" value="ECO:0007669"/>
    <property type="project" value="InterPro"/>
</dbReference>
<dbReference type="Gene3D" id="3.40.50.970">
    <property type="match status" value="1"/>
</dbReference>
<dbReference type="NCBIfam" id="TIGR02177">
    <property type="entry name" value="PorB_KorB"/>
    <property type="match status" value="1"/>
</dbReference>
<proteinExistence type="predicted"/>
<organism evidence="12 13">
    <name type="scientific">Candidatus Uhrbacteria bacterium RIFCSPLOWO2_01_FULL_47_25</name>
    <dbReference type="NCBI Taxonomy" id="1802402"/>
    <lineage>
        <taxon>Bacteria</taxon>
        <taxon>Candidatus Uhriibacteriota</taxon>
    </lineage>
</organism>
<evidence type="ECO:0000256" key="1">
    <source>
        <dbReference type="ARBA" id="ARBA00001946"/>
    </source>
</evidence>
<dbReference type="InterPro" id="IPR029061">
    <property type="entry name" value="THDP-binding"/>
</dbReference>
<comment type="cofactor">
    <cofactor evidence="2">
        <name>thiamine diphosphate</name>
        <dbReference type="ChEBI" id="CHEBI:58937"/>
    </cofactor>
</comment>
<protein>
    <recommendedName>
        <fullName evidence="14">2-oxoacid ferredoxin oxidoreductase</fullName>
    </recommendedName>
</protein>
<feature type="domain" description="Thiamine pyrophosphate enzyme TPP-binding" evidence="10">
    <location>
        <begin position="49"/>
        <end position="195"/>
    </location>
</feature>
<evidence type="ECO:0000313" key="12">
    <source>
        <dbReference type="EMBL" id="OGL83056.1"/>
    </source>
</evidence>
<feature type="domain" description="Pyruvate ferredoxin oxidoreductase beta subunit C-terminal" evidence="11">
    <location>
        <begin position="199"/>
        <end position="263"/>
    </location>
</feature>
<evidence type="ECO:0000256" key="8">
    <source>
        <dbReference type="ARBA" id="ARBA00023014"/>
    </source>
</evidence>
<accession>A0A1F7UXV7</accession>
<evidence type="ECO:0000256" key="5">
    <source>
        <dbReference type="ARBA" id="ARBA00022842"/>
    </source>
</evidence>
<evidence type="ECO:0000256" key="4">
    <source>
        <dbReference type="ARBA" id="ARBA00022723"/>
    </source>
</evidence>
<dbReference type="GO" id="GO:0045333">
    <property type="term" value="P:cellular respiration"/>
    <property type="evidence" value="ECO:0007669"/>
    <property type="project" value="UniProtKB-ARBA"/>
</dbReference>